<feature type="compositionally biased region" description="Basic and acidic residues" evidence="1">
    <location>
        <begin position="1"/>
        <end position="12"/>
    </location>
</feature>
<organism evidence="2">
    <name type="scientific">Arundo donax</name>
    <name type="common">Giant reed</name>
    <name type="synonym">Donax arundinaceus</name>
    <dbReference type="NCBI Taxonomy" id="35708"/>
    <lineage>
        <taxon>Eukaryota</taxon>
        <taxon>Viridiplantae</taxon>
        <taxon>Streptophyta</taxon>
        <taxon>Embryophyta</taxon>
        <taxon>Tracheophyta</taxon>
        <taxon>Spermatophyta</taxon>
        <taxon>Magnoliopsida</taxon>
        <taxon>Liliopsida</taxon>
        <taxon>Poales</taxon>
        <taxon>Poaceae</taxon>
        <taxon>PACMAD clade</taxon>
        <taxon>Arundinoideae</taxon>
        <taxon>Arundineae</taxon>
        <taxon>Arundo</taxon>
    </lineage>
</organism>
<reference evidence="2" key="1">
    <citation type="submission" date="2014-09" db="EMBL/GenBank/DDBJ databases">
        <authorList>
            <person name="Magalhaes I.L.F."/>
            <person name="Oliveira U."/>
            <person name="Santos F.R."/>
            <person name="Vidigal T.H.D.A."/>
            <person name="Brescovit A.D."/>
            <person name="Santos A.J."/>
        </authorList>
    </citation>
    <scope>NUCLEOTIDE SEQUENCE</scope>
    <source>
        <tissue evidence="2">Shoot tissue taken approximately 20 cm above the soil surface</tissue>
    </source>
</reference>
<protein>
    <submittedName>
        <fullName evidence="2">Uncharacterized protein</fullName>
    </submittedName>
</protein>
<feature type="region of interest" description="Disordered" evidence="1">
    <location>
        <begin position="1"/>
        <end position="43"/>
    </location>
</feature>
<accession>A0A0A9BG58</accession>
<dbReference type="AlphaFoldDB" id="A0A0A9BG58"/>
<reference evidence="2" key="2">
    <citation type="journal article" date="2015" name="Data Brief">
        <title>Shoot transcriptome of the giant reed, Arundo donax.</title>
        <authorList>
            <person name="Barrero R.A."/>
            <person name="Guerrero F.D."/>
            <person name="Moolhuijzen P."/>
            <person name="Goolsby J.A."/>
            <person name="Tidwell J."/>
            <person name="Bellgard S.E."/>
            <person name="Bellgard M.I."/>
        </authorList>
    </citation>
    <scope>NUCLEOTIDE SEQUENCE</scope>
    <source>
        <tissue evidence="2">Shoot tissue taken approximately 20 cm above the soil surface</tissue>
    </source>
</reference>
<dbReference type="EMBL" id="GBRH01237685">
    <property type="protein sequence ID" value="JAD60210.1"/>
    <property type="molecule type" value="Transcribed_RNA"/>
</dbReference>
<name>A0A0A9BG58_ARUDO</name>
<evidence type="ECO:0000256" key="1">
    <source>
        <dbReference type="SAM" id="MobiDB-lite"/>
    </source>
</evidence>
<proteinExistence type="predicted"/>
<evidence type="ECO:0000313" key="2">
    <source>
        <dbReference type="EMBL" id="JAD60210.1"/>
    </source>
</evidence>
<sequence length="43" mass="4803">MRRSTSGREDSSQKNQVSAEDVVSRPARRKLITTSRRGTPDSV</sequence>
<feature type="compositionally biased region" description="Polar residues" evidence="1">
    <location>
        <begin position="32"/>
        <end position="43"/>
    </location>
</feature>